<keyword evidence="14" id="KW-1185">Reference proteome</keyword>
<evidence type="ECO:0000256" key="2">
    <source>
        <dbReference type="ARBA" id="ARBA00022475"/>
    </source>
</evidence>
<comment type="pathway">
    <text evidence="11">Porphyrin-containing compound metabolism.</text>
</comment>
<keyword evidence="3 12" id="KW-0812">Transmembrane</keyword>
<organism evidence="13 14">
    <name type="scientific">Sulfoacidibacillus thermotolerans</name>
    <name type="common">Acidibacillus sulfuroxidans</name>
    <dbReference type="NCBI Taxonomy" id="1765684"/>
    <lineage>
        <taxon>Bacteria</taxon>
        <taxon>Bacillati</taxon>
        <taxon>Bacillota</taxon>
        <taxon>Bacilli</taxon>
        <taxon>Bacillales</taxon>
        <taxon>Alicyclobacillaceae</taxon>
        <taxon>Sulfoacidibacillus</taxon>
    </lineage>
</organism>
<evidence type="ECO:0000313" key="14">
    <source>
        <dbReference type="Proteomes" id="UP000245380"/>
    </source>
</evidence>
<evidence type="ECO:0000256" key="7">
    <source>
        <dbReference type="ARBA" id="ARBA00023004"/>
    </source>
</evidence>
<dbReference type="Proteomes" id="UP000245380">
    <property type="component" value="Unassembled WGS sequence"/>
</dbReference>
<evidence type="ECO:0000256" key="3">
    <source>
        <dbReference type="ARBA" id="ARBA00022692"/>
    </source>
</evidence>
<dbReference type="GO" id="GO:0016020">
    <property type="term" value="C:membrane"/>
    <property type="evidence" value="ECO:0007669"/>
    <property type="project" value="UniProtKB-SubCell"/>
</dbReference>
<keyword evidence="4" id="KW-0479">Metal-binding</keyword>
<feature type="transmembrane region" description="Helical" evidence="12">
    <location>
        <begin position="132"/>
        <end position="153"/>
    </location>
</feature>
<dbReference type="InterPro" id="IPR003780">
    <property type="entry name" value="COX15/CtaA_fam"/>
</dbReference>
<evidence type="ECO:0000256" key="9">
    <source>
        <dbReference type="ARBA" id="ARBA00023136"/>
    </source>
</evidence>
<gene>
    <name evidence="13" type="ORF">BM613_04075</name>
</gene>
<keyword evidence="5 12" id="KW-1133">Transmembrane helix</keyword>
<evidence type="ECO:0000256" key="11">
    <source>
        <dbReference type="ARBA" id="ARBA00023444"/>
    </source>
</evidence>
<proteinExistence type="predicted"/>
<keyword evidence="6" id="KW-0560">Oxidoreductase</keyword>
<reference evidence="13 14" key="1">
    <citation type="submission" date="2016-11" db="EMBL/GenBank/DDBJ databases">
        <title>Comparative genomics of Acidibacillus ferroxidans species.</title>
        <authorList>
            <person name="Oliveira G."/>
            <person name="Nunes G."/>
            <person name="Oliveira R."/>
            <person name="Araujo F."/>
            <person name="Salim A."/>
            <person name="Scholte L."/>
            <person name="Morais D."/>
            <person name="Nancucheo I."/>
            <person name="Johnson D.B."/>
            <person name="Grail B."/>
            <person name="Bittencourt J."/>
            <person name="Valadares R."/>
        </authorList>
    </citation>
    <scope>NUCLEOTIDE SEQUENCE [LARGE SCALE GENOMIC DNA]</scope>
    <source>
        <strain evidence="13 14">Y002</strain>
    </source>
</reference>
<evidence type="ECO:0000256" key="6">
    <source>
        <dbReference type="ARBA" id="ARBA00023002"/>
    </source>
</evidence>
<feature type="transmembrane region" description="Helical" evidence="12">
    <location>
        <begin position="230"/>
        <end position="253"/>
    </location>
</feature>
<evidence type="ECO:0000256" key="12">
    <source>
        <dbReference type="SAM" id="Phobius"/>
    </source>
</evidence>
<protein>
    <recommendedName>
        <fullName evidence="15">Heme A synthase</fullName>
    </recommendedName>
</protein>
<dbReference type="Pfam" id="PF02628">
    <property type="entry name" value="COX15-CtaA"/>
    <property type="match status" value="1"/>
</dbReference>
<evidence type="ECO:0000256" key="8">
    <source>
        <dbReference type="ARBA" id="ARBA00023133"/>
    </source>
</evidence>
<evidence type="ECO:0008006" key="15">
    <source>
        <dbReference type="Google" id="ProtNLM"/>
    </source>
</evidence>
<evidence type="ECO:0000256" key="5">
    <source>
        <dbReference type="ARBA" id="ARBA00022989"/>
    </source>
</evidence>
<feature type="transmembrane region" description="Helical" evidence="12">
    <location>
        <begin position="265"/>
        <end position="286"/>
    </location>
</feature>
<dbReference type="RefSeq" id="WP_109429900.1">
    <property type="nucleotide sequence ID" value="NZ_MPDK01000004.1"/>
</dbReference>
<feature type="transmembrane region" description="Helical" evidence="12">
    <location>
        <begin position="292"/>
        <end position="310"/>
    </location>
</feature>
<keyword evidence="10" id="KW-1015">Disulfide bond</keyword>
<evidence type="ECO:0000256" key="10">
    <source>
        <dbReference type="ARBA" id="ARBA00023157"/>
    </source>
</evidence>
<dbReference type="OrthoDB" id="9816428at2"/>
<dbReference type="GO" id="GO:0016491">
    <property type="term" value="F:oxidoreductase activity"/>
    <property type="evidence" value="ECO:0007669"/>
    <property type="project" value="UniProtKB-KW"/>
</dbReference>
<evidence type="ECO:0000256" key="4">
    <source>
        <dbReference type="ARBA" id="ARBA00022723"/>
    </source>
</evidence>
<dbReference type="GO" id="GO:0046872">
    <property type="term" value="F:metal ion binding"/>
    <property type="evidence" value="ECO:0007669"/>
    <property type="project" value="UniProtKB-KW"/>
</dbReference>
<comment type="subcellular location">
    <subcellularLocation>
        <location evidence="1">Membrane</location>
        <topology evidence="1">Multi-pass membrane protein</topology>
    </subcellularLocation>
</comment>
<dbReference type="AlphaFoldDB" id="A0A2U3DAT7"/>
<dbReference type="PANTHER" id="PTHR35457">
    <property type="entry name" value="HEME A SYNTHASE"/>
    <property type="match status" value="1"/>
</dbReference>
<keyword evidence="2" id="KW-1003">Cell membrane</keyword>
<keyword evidence="8" id="KW-0350">Heme biosynthesis</keyword>
<sequence>MNHVQLSAEKSRPARYLKWFGVFSSVGMFIINFIGFLDTQTNSAEGCGPDWPLCNGQILPSLNNIHVIIELMHRFLVGFFAVVAVVFVVWALMKFRRFREVRIFAWFAIGFIVVQSLLGALAVVFVNPPEVLALHLGFGLIAMGAIALLTVFLFQYDHYAAEEVSGLNYRTQFLPKSLIHLIRWTWVYMYADIYLGSDVAFHNAGTACTGWPLCNGEIFPGLLGNVGLAFAHRLAAIGFAVLSIWLMIALNGVKKERPDLYKGAQALFVMILLQIFSGAWVILSNISLNADLLHVSLLMVLFTVLSYLFLQTYPFREATVKNSSEREKQTLLHSYK</sequence>
<keyword evidence="7" id="KW-0408">Iron</keyword>
<dbReference type="InterPro" id="IPR050450">
    <property type="entry name" value="COX15/CtaA_HemeA_synthase"/>
</dbReference>
<comment type="caution">
    <text evidence="13">The sequence shown here is derived from an EMBL/GenBank/DDBJ whole genome shotgun (WGS) entry which is preliminary data.</text>
</comment>
<feature type="transmembrane region" description="Helical" evidence="12">
    <location>
        <begin position="16"/>
        <end position="36"/>
    </location>
</feature>
<evidence type="ECO:0000256" key="1">
    <source>
        <dbReference type="ARBA" id="ARBA00004141"/>
    </source>
</evidence>
<accession>A0A2U3DAT7</accession>
<dbReference type="GO" id="GO:0006784">
    <property type="term" value="P:heme A biosynthetic process"/>
    <property type="evidence" value="ECO:0007669"/>
    <property type="project" value="InterPro"/>
</dbReference>
<name>A0A2U3DAT7_SULT2</name>
<feature type="transmembrane region" description="Helical" evidence="12">
    <location>
        <begin position="71"/>
        <end position="92"/>
    </location>
</feature>
<feature type="transmembrane region" description="Helical" evidence="12">
    <location>
        <begin position="104"/>
        <end position="126"/>
    </location>
</feature>
<dbReference type="PANTHER" id="PTHR35457:SF1">
    <property type="entry name" value="HEME A SYNTHASE"/>
    <property type="match status" value="1"/>
</dbReference>
<keyword evidence="9 12" id="KW-0472">Membrane</keyword>
<evidence type="ECO:0000313" key="13">
    <source>
        <dbReference type="EMBL" id="PWI58397.1"/>
    </source>
</evidence>
<dbReference type="EMBL" id="MPDK01000004">
    <property type="protein sequence ID" value="PWI58397.1"/>
    <property type="molecule type" value="Genomic_DNA"/>
</dbReference>